<reference evidence="2" key="1">
    <citation type="journal article" date="2020" name="Stud. Mycol.">
        <title>101 Dothideomycetes genomes: a test case for predicting lifestyles and emergence of pathogens.</title>
        <authorList>
            <person name="Haridas S."/>
            <person name="Albert R."/>
            <person name="Binder M."/>
            <person name="Bloem J."/>
            <person name="Labutti K."/>
            <person name="Salamov A."/>
            <person name="Andreopoulos B."/>
            <person name="Baker S."/>
            <person name="Barry K."/>
            <person name="Bills G."/>
            <person name="Bluhm B."/>
            <person name="Cannon C."/>
            <person name="Castanera R."/>
            <person name="Culley D."/>
            <person name="Daum C."/>
            <person name="Ezra D."/>
            <person name="Gonzalez J."/>
            <person name="Henrissat B."/>
            <person name="Kuo A."/>
            <person name="Liang C."/>
            <person name="Lipzen A."/>
            <person name="Lutzoni F."/>
            <person name="Magnuson J."/>
            <person name="Mondo S."/>
            <person name="Nolan M."/>
            <person name="Ohm R."/>
            <person name="Pangilinan J."/>
            <person name="Park H.-J."/>
            <person name="Ramirez L."/>
            <person name="Alfaro M."/>
            <person name="Sun H."/>
            <person name="Tritt A."/>
            <person name="Yoshinaga Y."/>
            <person name="Zwiers L.-H."/>
            <person name="Turgeon B."/>
            <person name="Goodwin S."/>
            <person name="Spatafora J."/>
            <person name="Crous P."/>
            <person name="Grigoriev I."/>
        </authorList>
    </citation>
    <scope>NUCLEOTIDE SEQUENCE</scope>
    <source>
        <strain evidence="2">CBS 122368</strain>
    </source>
</reference>
<evidence type="ECO:0000313" key="2">
    <source>
        <dbReference type="EMBL" id="KAF2251607.1"/>
    </source>
</evidence>
<organism evidence="2 3">
    <name type="scientific">Trematosphaeria pertusa</name>
    <dbReference type="NCBI Taxonomy" id="390896"/>
    <lineage>
        <taxon>Eukaryota</taxon>
        <taxon>Fungi</taxon>
        <taxon>Dikarya</taxon>
        <taxon>Ascomycota</taxon>
        <taxon>Pezizomycotina</taxon>
        <taxon>Dothideomycetes</taxon>
        <taxon>Pleosporomycetidae</taxon>
        <taxon>Pleosporales</taxon>
        <taxon>Massarineae</taxon>
        <taxon>Trematosphaeriaceae</taxon>
        <taxon>Trematosphaeria</taxon>
    </lineage>
</organism>
<protein>
    <submittedName>
        <fullName evidence="2">Uncharacterized protein</fullName>
    </submittedName>
</protein>
<dbReference type="Proteomes" id="UP000800094">
    <property type="component" value="Unassembled WGS sequence"/>
</dbReference>
<dbReference type="RefSeq" id="XP_033686611.1">
    <property type="nucleotide sequence ID" value="XM_033832906.1"/>
</dbReference>
<keyword evidence="1" id="KW-0812">Transmembrane</keyword>
<sequence length="50" mass="5507">MATNSDSRPMAAASLTSNIMQAVLQLIILVMFYCNRRRYAGSQEREVAAG</sequence>
<dbReference type="AlphaFoldDB" id="A0A6A6IMZ3"/>
<accession>A0A6A6IMZ3</accession>
<proteinExistence type="predicted"/>
<dbReference type="GeneID" id="54586236"/>
<dbReference type="EMBL" id="ML987192">
    <property type="protein sequence ID" value="KAF2251607.1"/>
    <property type="molecule type" value="Genomic_DNA"/>
</dbReference>
<keyword evidence="1" id="KW-0472">Membrane</keyword>
<evidence type="ECO:0000313" key="3">
    <source>
        <dbReference type="Proteomes" id="UP000800094"/>
    </source>
</evidence>
<name>A0A6A6IMZ3_9PLEO</name>
<feature type="transmembrane region" description="Helical" evidence="1">
    <location>
        <begin position="12"/>
        <end position="34"/>
    </location>
</feature>
<gene>
    <name evidence="2" type="ORF">BU26DRAFT_561421</name>
</gene>
<keyword evidence="1" id="KW-1133">Transmembrane helix</keyword>
<evidence type="ECO:0000256" key="1">
    <source>
        <dbReference type="SAM" id="Phobius"/>
    </source>
</evidence>
<keyword evidence="3" id="KW-1185">Reference proteome</keyword>